<dbReference type="PROSITE" id="PS50097">
    <property type="entry name" value="BTB"/>
    <property type="match status" value="1"/>
</dbReference>
<dbReference type="EMBL" id="NCKV01034477">
    <property type="protein sequence ID" value="RWS18776.1"/>
    <property type="molecule type" value="Genomic_DNA"/>
</dbReference>
<dbReference type="Gene3D" id="3.30.710.10">
    <property type="entry name" value="Potassium Channel Kv1.1, Chain A"/>
    <property type="match status" value="1"/>
</dbReference>
<dbReference type="STRING" id="299467.A0A443RTU1"/>
<evidence type="ECO:0000313" key="3">
    <source>
        <dbReference type="Proteomes" id="UP000288716"/>
    </source>
</evidence>
<dbReference type="AlphaFoldDB" id="A0A443RTU1"/>
<name>A0A443RTU1_9ACAR</name>
<dbReference type="Proteomes" id="UP000288716">
    <property type="component" value="Unassembled WGS sequence"/>
</dbReference>
<reference evidence="2 3" key="1">
    <citation type="journal article" date="2018" name="Gigascience">
        <title>Genomes of trombidid mites reveal novel predicted allergens and laterally-transferred genes associated with secondary metabolism.</title>
        <authorList>
            <person name="Dong X."/>
            <person name="Chaisiri K."/>
            <person name="Xia D."/>
            <person name="Armstrong S.D."/>
            <person name="Fang Y."/>
            <person name="Donnelly M.J."/>
            <person name="Kadowaki T."/>
            <person name="McGarry J.W."/>
            <person name="Darby A.C."/>
            <person name="Makepeace B.L."/>
        </authorList>
    </citation>
    <scope>NUCLEOTIDE SEQUENCE [LARGE SCALE GENOMIC DNA]</scope>
    <source>
        <strain evidence="2">UoL-UT</strain>
    </source>
</reference>
<keyword evidence="3" id="KW-1185">Reference proteome</keyword>
<dbReference type="InterPro" id="IPR000210">
    <property type="entry name" value="BTB/POZ_dom"/>
</dbReference>
<gene>
    <name evidence="2" type="ORF">B4U80_03434</name>
</gene>
<dbReference type="Pfam" id="PF00651">
    <property type="entry name" value="BTB"/>
    <property type="match status" value="1"/>
</dbReference>
<dbReference type="OrthoDB" id="6482909at2759"/>
<organism evidence="2 3">
    <name type="scientific">Leptotrombidium deliense</name>
    <dbReference type="NCBI Taxonomy" id="299467"/>
    <lineage>
        <taxon>Eukaryota</taxon>
        <taxon>Metazoa</taxon>
        <taxon>Ecdysozoa</taxon>
        <taxon>Arthropoda</taxon>
        <taxon>Chelicerata</taxon>
        <taxon>Arachnida</taxon>
        <taxon>Acari</taxon>
        <taxon>Acariformes</taxon>
        <taxon>Trombidiformes</taxon>
        <taxon>Prostigmata</taxon>
        <taxon>Anystina</taxon>
        <taxon>Parasitengona</taxon>
        <taxon>Trombiculoidea</taxon>
        <taxon>Trombiculidae</taxon>
        <taxon>Leptotrombidium</taxon>
    </lineage>
</organism>
<dbReference type="GO" id="GO:0008344">
    <property type="term" value="P:adult locomotory behavior"/>
    <property type="evidence" value="ECO:0007669"/>
    <property type="project" value="TreeGrafter"/>
</dbReference>
<dbReference type="VEuPathDB" id="VectorBase:LDEU013264"/>
<feature type="domain" description="BTB" evidence="1">
    <location>
        <begin position="18"/>
        <end position="85"/>
    </location>
</feature>
<dbReference type="PANTHER" id="PTHR46306:SF1">
    <property type="entry name" value="BTB_POZ DOMAIN-CONTAINING PROTEIN 9"/>
    <property type="match status" value="1"/>
</dbReference>
<feature type="non-terminal residue" evidence="2">
    <location>
        <position position="112"/>
    </location>
</feature>
<dbReference type="SMART" id="SM00225">
    <property type="entry name" value="BTB"/>
    <property type="match status" value="1"/>
</dbReference>
<comment type="caution">
    <text evidence="2">The sequence shown here is derived from an EMBL/GenBank/DDBJ whole genome shotgun (WGS) entry which is preliminary data.</text>
</comment>
<dbReference type="GO" id="GO:0050804">
    <property type="term" value="P:modulation of chemical synaptic transmission"/>
    <property type="evidence" value="ECO:0007669"/>
    <property type="project" value="TreeGrafter"/>
</dbReference>
<accession>A0A443RTU1</accession>
<evidence type="ECO:0000313" key="2">
    <source>
        <dbReference type="EMBL" id="RWS18776.1"/>
    </source>
</evidence>
<dbReference type="PANTHER" id="PTHR46306">
    <property type="entry name" value="BTB/POZ DOMAIN-CONTAINING PROTEIN 9"/>
    <property type="match status" value="1"/>
</dbReference>
<dbReference type="SUPFAM" id="SSF54695">
    <property type="entry name" value="POZ domain"/>
    <property type="match status" value="1"/>
</dbReference>
<dbReference type="GO" id="GO:0005737">
    <property type="term" value="C:cytoplasm"/>
    <property type="evidence" value="ECO:0007669"/>
    <property type="project" value="TreeGrafter"/>
</dbReference>
<protein>
    <submittedName>
        <fullName evidence="2">BTB/POZ domain-containing protein 9-like protein</fullName>
    </submittedName>
</protein>
<proteinExistence type="predicted"/>
<dbReference type="InterPro" id="IPR052407">
    <property type="entry name" value="BTB_POZ_domain_cont_9"/>
</dbReference>
<dbReference type="InterPro" id="IPR011333">
    <property type="entry name" value="SKP1/BTB/POZ_sf"/>
</dbReference>
<evidence type="ECO:0000259" key="1">
    <source>
        <dbReference type="PROSITE" id="PS50097"/>
    </source>
</evidence>
<dbReference type="GO" id="GO:0048512">
    <property type="term" value="P:circadian behavior"/>
    <property type="evidence" value="ECO:0007669"/>
    <property type="project" value="TreeGrafter"/>
</dbReference>
<sequence length="112" mass="12637">MFPKIASTKNCVKSSAFSDVTFVDEGESLKLHKCILGGICPYFEALLFGSLNEAKQDIIRREQTPLVLFKAVVDFIYTGRVVVDQMTQDLLVTLLCLAHEYQLQEMVDYLSP</sequence>